<dbReference type="RefSeq" id="XP_009798530.1">
    <property type="nucleotide sequence ID" value="XM_009800228.1"/>
</dbReference>
<organism evidence="1 2">
    <name type="scientific">Nicotiana sylvestris</name>
    <name type="common">Wood tobacco</name>
    <name type="synonym">South American tobacco</name>
    <dbReference type="NCBI Taxonomy" id="4096"/>
    <lineage>
        <taxon>Eukaryota</taxon>
        <taxon>Viridiplantae</taxon>
        <taxon>Streptophyta</taxon>
        <taxon>Embryophyta</taxon>
        <taxon>Tracheophyta</taxon>
        <taxon>Spermatophyta</taxon>
        <taxon>Magnoliopsida</taxon>
        <taxon>eudicotyledons</taxon>
        <taxon>Gunneridae</taxon>
        <taxon>Pentapetalae</taxon>
        <taxon>asterids</taxon>
        <taxon>lamiids</taxon>
        <taxon>Solanales</taxon>
        <taxon>Solanaceae</taxon>
        <taxon>Nicotianoideae</taxon>
        <taxon>Nicotianeae</taxon>
        <taxon>Nicotiana</taxon>
    </lineage>
</organism>
<accession>A0A1U7YI81</accession>
<evidence type="ECO:0000313" key="1">
    <source>
        <dbReference type="Proteomes" id="UP000189701"/>
    </source>
</evidence>
<feature type="non-terminal residue" evidence="2">
    <location>
        <position position="1"/>
    </location>
</feature>
<reference evidence="2" key="2">
    <citation type="submission" date="2025-08" db="UniProtKB">
        <authorList>
            <consortium name="RefSeq"/>
        </authorList>
    </citation>
    <scope>IDENTIFICATION</scope>
    <source>
        <tissue evidence="2">Leaf</tissue>
    </source>
</reference>
<feature type="non-terminal residue" evidence="2">
    <location>
        <position position="11"/>
    </location>
</feature>
<keyword evidence="1" id="KW-1185">Reference proteome</keyword>
<dbReference type="Proteomes" id="UP000189701">
    <property type="component" value="Unplaced"/>
</dbReference>
<evidence type="ECO:0000313" key="2">
    <source>
        <dbReference type="RefSeq" id="XP_009798530.1"/>
    </source>
</evidence>
<reference evidence="1" key="1">
    <citation type="journal article" date="2013" name="Genome Biol.">
        <title>Reference genomes and transcriptomes of Nicotiana sylvestris and Nicotiana tomentosiformis.</title>
        <authorList>
            <person name="Sierro N."/>
            <person name="Battey J.N."/>
            <person name="Ouadi S."/>
            <person name="Bovet L."/>
            <person name="Goepfert S."/>
            <person name="Bakaher N."/>
            <person name="Peitsch M.C."/>
            <person name="Ivanov N.V."/>
        </authorList>
    </citation>
    <scope>NUCLEOTIDE SEQUENCE [LARGE SCALE GENOMIC DNA]</scope>
</reference>
<protein>
    <submittedName>
        <fullName evidence="2">Uncharacterized protein LOC104244753</fullName>
    </submittedName>
</protein>
<gene>
    <name evidence="2" type="primary">LOC104244753</name>
</gene>
<proteinExistence type="predicted"/>
<name>A0A1U7YI81_NICSY</name>
<sequence>PVKYMLYALLV</sequence>